<protein>
    <submittedName>
        <fullName evidence="1">Uncharacterized protein</fullName>
    </submittedName>
</protein>
<comment type="caution">
    <text evidence="1">The sequence shown here is derived from an EMBL/GenBank/DDBJ whole genome shotgun (WGS) entry which is preliminary data.</text>
</comment>
<accession>A0ACC6TR28</accession>
<gene>
    <name evidence="1" type="ORF">TQ35_0008710</name>
</gene>
<dbReference type="EMBL" id="JZWS03000018">
    <property type="protein sequence ID" value="MEW9492263.1"/>
    <property type="molecule type" value="Genomic_DNA"/>
</dbReference>
<reference evidence="1" key="1">
    <citation type="submission" date="2024-07" db="EMBL/GenBank/DDBJ databases">
        <title>Metagenome and Metagenome-Assembled Genomes of Archaea from a hot spring from the geothermal field of Los Azufres, Mexico.</title>
        <authorList>
            <person name="Marin-Paredes R."/>
            <person name="Martinez-Romero E."/>
            <person name="Servin-Garciduenas L.E."/>
        </authorList>
    </citation>
    <scope>NUCLEOTIDE SEQUENCE</scope>
    <source>
        <strain evidence="1">AZ1-454</strain>
    </source>
</reference>
<dbReference type="Proteomes" id="UP000053480">
    <property type="component" value="Unassembled WGS sequence"/>
</dbReference>
<evidence type="ECO:0000313" key="2">
    <source>
        <dbReference type="Proteomes" id="UP000053480"/>
    </source>
</evidence>
<organism evidence="1 2">
    <name type="scientific">Candidatus Aramenus sulfurataquae</name>
    <dbReference type="NCBI Taxonomy" id="1326980"/>
    <lineage>
        <taxon>Archaea</taxon>
        <taxon>Thermoproteota</taxon>
        <taxon>Thermoprotei</taxon>
        <taxon>Sulfolobales</taxon>
        <taxon>Sulfolobaceae</taxon>
        <taxon>Candidatus Aramenus</taxon>
    </lineage>
</organism>
<sequence length="195" mass="22205">MSVEDALKEVKETLKRGGVAVIDEFQRLPKVYHSLIAQWAPNGVLVAVGSSYGVVNEVFDRNSPLLGLFTPLEVDLIPYEEVLAQLRDPVLSVLFRDPCLVDSYEEFAERVKEFSLISKGLIWEVFEEEREEERQLTETYYKVLLLLGEGIWKSSEIAGILQPKGGVATVSSSTGWPRWGLWRKYLPFPRRTSTR</sequence>
<name>A0ACC6TR28_9CREN</name>
<proteinExistence type="predicted"/>
<evidence type="ECO:0000313" key="1">
    <source>
        <dbReference type="EMBL" id="MEW9492263.1"/>
    </source>
</evidence>